<evidence type="ECO:0000313" key="2">
    <source>
        <dbReference type="Proteomes" id="UP001180489"/>
    </source>
</evidence>
<sequence length="68" mass="8066">MTLKVYRRLWCDGQDDEGRCPNWFNTAEFPDEDPARIRRSARLDGWSRRRRDGHLLDLCPECDKPTTA</sequence>
<gene>
    <name evidence="1" type="ORF">RM863_12685</name>
</gene>
<dbReference type="RefSeq" id="WP_311635054.1">
    <property type="nucleotide sequence ID" value="NZ_JAVRFF010000012.1"/>
</dbReference>
<name>A0ABU2UIJ0_9ACTN</name>
<reference evidence="1" key="1">
    <citation type="submission" date="2024-05" db="EMBL/GenBank/DDBJ databases">
        <title>30 novel species of actinomycetes from the DSMZ collection.</title>
        <authorList>
            <person name="Nouioui I."/>
        </authorList>
    </citation>
    <scope>NUCLEOTIDE SEQUENCE</scope>
    <source>
        <strain evidence="1">DSM 41014</strain>
    </source>
</reference>
<dbReference type="Proteomes" id="UP001180489">
    <property type="component" value="Unassembled WGS sequence"/>
</dbReference>
<evidence type="ECO:0008006" key="3">
    <source>
        <dbReference type="Google" id="ProtNLM"/>
    </source>
</evidence>
<accession>A0ABU2UIJ0</accession>
<proteinExistence type="predicted"/>
<evidence type="ECO:0000313" key="1">
    <source>
        <dbReference type="EMBL" id="MDT0472980.1"/>
    </source>
</evidence>
<protein>
    <recommendedName>
        <fullName evidence="3">HNH endonuclease</fullName>
    </recommendedName>
</protein>
<dbReference type="EMBL" id="JAVRFF010000012">
    <property type="protein sequence ID" value="MDT0472980.1"/>
    <property type="molecule type" value="Genomic_DNA"/>
</dbReference>
<keyword evidence="2" id="KW-1185">Reference proteome</keyword>
<organism evidence="1 2">
    <name type="scientific">Streptomyces hintoniae</name>
    <dbReference type="NCBI Taxonomy" id="3075521"/>
    <lineage>
        <taxon>Bacteria</taxon>
        <taxon>Bacillati</taxon>
        <taxon>Actinomycetota</taxon>
        <taxon>Actinomycetes</taxon>
        <taxon>Kitasatosporales</taxon>
        <taxon>Streptomycetaceae</taxon>
        <taxon>Streptomyces</taxon>
    </lineage>
</organism>
<comment type="caution">
    <text evidence="1">The sequence shown here is derived from an EMBL/GenBank/DDBJ whole genome shotgun (WGS) entry which is preliminary data.</text>
</comment>